<comment type="caution">
    <text evidence="1">The sequence shown here is derived from an EMBL/GenBank/DDBJ whole genome shotgun (WGS) entry which is preliminary data.</text>
</comment>
<evidence type="ECO:0000313" key="1">
    <source>
        <dbReference type="EMBL" id="HDX30479.1"/>
    </source>
</evidence>
<reference evidence="1" key="1">
    <citation type="journal article" date="2020" name="mSystems">
        <title>Genome- and Community-Level Interaction Insights into Carbon Utilization and Element Cycling Functions of Hydrothermarchaeota in Hydrothermal Sediment.</title>
        <authorList>
            <person name="Zhou Z."/>
            <person name="Liu Y."/>
            <person name="Xu W."/>
            <person name="Pan J."/>
            <person name="Luo Z.H."/>
            <person name="Li M."/>
        </authorList>
    </citation>
    <scope>NUCLEOTIDE SEQUENCE [LARGE SCALE GENOMIC DNA]</scope>
    <source>
        <strain evidence="1">SpSt-289</strain>
    </source>
</reference>
<gene>
    <name evidence="1" type="ORF">ENQ20_03185</name>
</gene>
<sequence>MSDRGIIQNFQERRQIEASIRALGDTTTEAELIAMAQDLVERFPPDGLAAAVLRHLGEASSQLRGGLGHLCALLPPEIIVPQLREIVGNRQKLPLERITAQLILERYLGETVSPALVSDLAGNNDIAMQSLQEALEEGRTNRHILLEYVTQMQEHGVDTALMVLDLLDRVAPSDRVELLRLIAQDQRSSVARAALERLAALATFDAAPQALRALYTLSFTLPPVLAEQAQRALRKLQFTGKRYQPPSPEGWRALLSPSDASGHCVIWFVRNASAAEHNDGVLIWVRLVLHLGVFGCSGVENIEGAQLPPQRAIGELIPLEPSEEAHGLLLEAPFDVGRWLLFQTQQTHWKQKNVDELPGEYRLYNDLLWQFAPPVLPEAYQSFFHEERAAISSQPNMDELELAATQLVEHPAMQIWVKWASNVWNMLPPLPASLLPEQARGFINHILHEIEALPQRQQFLEGMTAALKAQALWLAISGDRKAAEQATILARWTQSLPAPQNPLLIQLLRTGLIQQERRRST</sequence>
<accession>A0A7C1FE96</accession>
<protein>
    <submittedName>
        <fullName evidence="1">Uncharacterized protein</fullName>
    </submittedName>
</protein>
<organism evidence="1">
    <name type="scientific">Caldilinea aerophila</name>
    <dbReference type="NCBI Taxonomy" id="133453"/>
    <lineage>
        <taxon>Bacteria</taxon>
        <taxon>Bacillati</taxon>
        <taxon>Chloroflexota</taxon>
        <taxon>Caldilineae</taxon>
        <taxon>Caldilineales</taxon>
        <taxon>Caldilineaceae</taxon>
        <taxon>Caldilinea</taxon>
    </lineage>
</organism>
<dbReference type="AlphaFoldDB" id="A0A7C1FE96"/>
<proteinExistence type="predicted"/>
<dbReference type="EMBL" id="DSMG01000039">
    <property type="protein sequence ID" value="HDX30479.1"/>
    <property type="molecule type" value="Genomic_DNA"/>
</dbReference>
<name>A0A7C1FE96_9CHLR</name>